<evidence type="ECO:0000313" key="4">
    <source>
        <dbReference type="EMBL" id="CEP11529.1"/>
    </source>
</evidence>
<feature type="DNA-binding region" description="HMG box" evidence="1">
    <location>
        <begin position="102"/>
        <end position="158"/>
    </location>
</feature>
<dbReference type="OrthoDB" id="5550281at2759"/>
<keyword evidence="1" id="KW-0238">DNA-binding</keyword>
<name>A0A0B7N966_9FUNG</name>
<evidence type="ECO:0000256" key="2">
    <source>
        <dbReference type="SAM" id="MobiDB-lite"/>
    </source>
</evidence>
<dbReference type="GO" id="GO:0005634">
    <property type="term" value="C:nucleus"/>
    <property type="evidence" value="ECO:0007669"/>
    <property type="project" value="UniProtKB-UniRule"/>
</dbReference>
<dbReference type="InterPro" id="IPR009071">
    <property type="entry name" value="HMG_box_dom"/>
</dbReference>
<evidence type="ECO:0000259" key="3">
    <source>
        <dbReference type="PROSITE" id="PS50118"/>
    </source>
</evidence>
<feature type="DNA-binding region" description="HMG box" evidence="1">
    <location>
        <begin position="167"/>
        <end position="239"/>
    </location>
</feature>
<proteinExistence type="predicted"/>
<feature type="compositionally biased region" description="Acidic residues" evidence="2">
    <location>
        <begin position="23"/>
        <end position="76"/>
    </location>
</feature>
<dbReference type="STRING" id="35722.A0A0B7N966"/>
<feature type="domain" description="HMG box" evidence="3">
    <location>
        <begin position="167"/>
        <end position="239"/>
    </location>
</feature>
<feature type="region of interest" description="Disordered" evidence="2">
    <location>
        <begin position="1"/>
        <end position="106"/>
    </location>
</feature>
<dbReference type="Gene3D" id="1.10.30.10">
    <property type="entry name" value="High mobility group box domain"/>
    <property type="match status" value="2"/>
</dbReference>
<accession>A0A0B7N966</accession>
<dbReference type="AlphaFoldDB" id="A0A0B7N966"/>
<sequence length="254" mass="30173">MNSAEDTKNNNANLFPFGPSISDNEESEYEEDRIKDELDESDEEEDKEEQEQEEQDEEEQDKEPEDEELEDEESEDEGLKDRESKHEAPENTANEPEQEKKRKRLPGIFVNFNKQVRGKLAKENKNLSQRELSKLVSNIWNSMSKRDEIQEQKNQYLKPEITESPIKPPSGNGYLLFYKEQVPIIRDRYKLKGQSLLKETSAIIGVRWKQLDKIEKQVYNEKAKKSRREWAEKHPVEFEAYLESRRDKLRKHNK</sequence>
<dbReference type="InterPro" id="IPR036910">
    <property type="entry name" value="HMG_box_dom_sf"/>
</dbReference>
<keyword evidence="5" id="KW-1185">Reference proteome</keyword>
<dbReference type="GO" id="GO:0003677">
    <property type="term" value="F:DNA binding"/>
    <property type="evidence" value="ECO:0007669"/>
    <property type="project" value="UniProtKB-UniRule"/>
</dbReference>
<dbReference type="SMART" id="SM00398">
    <property type="entry name" value="HMG"/>
    <property type="match status" value="2"/>
</dbReference>
<organism evidence="4 5">
    <name type="scientific">Parasitella parasitica</name>
    <dbReference type="NCBI Taxonomy" id="35722"/>
    <lineage>
        <taxon>Eukaryota</taxon>
        <taxon>Fungi</taxon>
        <taxon>Fungi incertae sedis</taxon>
        <taxon>Mucoromycota</taxon>
        <taxon>Mucoromycotina</taxon>
        <taxon>Mucoromycetes</taxon>
        <taxon>Mucorales</taxon>
        <taxon>Mucorineae</taxon>
        <taxon>Mucoraceae</taxon>
        <taxon>Parasitella</taxon>
    </lineage>
</organism>
<feature type="compositionally biased region" description="Basic and acidic residues" evidence="2">
    <location>
        <begin position="77"/>
        <end position="89"/>
    </location>
</feature>
<dbReference type="EMBL" id="LN726507">
    <property type="protein sequence ID" value="CEP11529.1"/>
    <property type="molecule type" value="Genomic_DNA"/>
</dbReference>
<keyword evidence="1" id="KW-0539">Nucleus</keyword>
<protein>
    <recommendedName>
        <fullName evidence="3">HMG box domain-containing protein</fullName>
    </recommendedName>
</protein>
<feature type="domain" description="HMG box" evidence="3">
    <location>
        <begin position="102"/>
        <end position="158"/>
    </location>
</feature>
<dbReference type="Proteomes" id="UP000054107">
    <property type="component" value="Unassembled WGS sequence"/>
</dbReference>
<evidence type="ECO:0000313" key="5">
    <source>
        <dbReference type="Proteomes" id="UP000054107"/>
    </source>
</evidence>
<dbReference type="CDD" id="cd00084">
    <property type="entry name" value="HMG-box_SF"/>
    <property type="match status" value="2"/>
</dbReference>
<reference evidence="4 5" key="1">
    <citation type="submission" date="2014-09" db="EMBL/GenBank/DDBJ databases">
        <authorList>
            <person name="Ellenberger Sabrina"/>
        </authorList>
    </citation>
    <scope>NUCLEOTIDE SEQUENCE [LARGE SCALE GENOMIC DNA]</scope>
    <source>
        <strain evidence="4 5">CBS 412.66</strain>
    </source>
</reference>
<evidence type="ECO:0000256" key="1">
    <source>
        <dbReference type="PROSITE-ProRule" id="PRU00267"/>
    </source>
</evidence>
<dbReference type="PROSITE" id="PS50118">
    <property type="entry name" value="HMG_BOX_2"/>
    <property type="match status" value="2"/>
</dbReference>
<dbReference type="Pfam" id="PF09011">
    <property type="entry name" value="HMG_box_2"/>
    <property type="match status" value="1"/>
</dbReference>
<dbReference type="SUPFAM" id="SSF47095">
    <property type="entry name" value="HMG-box"/>
    <property type="match status" value="2"/>
</dbReference>
<gene>
    <name evidence="4" type="primary">PARPA_05395.1 scaffold 18169</name>
</gene>